<dbReference type="GeneID" id="8848419"/>
<name>D2VFJ5_NAEGR</name>
<feature type="transmembrane region" description="Helical" evidence="5">
    <location>
        <begin position="203"/>
        <end position="221"/>
    </location>
</feature>
<sequence length="361" mass="41303">MAMIQLNIQSSHDASDYSLVNENGHYISDTDFVKDYTSKREEHSSNIIPLMLVKNDSLFSKAWFWMVVQGTCSITLTLANKYLSMNFSSPLLVIMIQNVVSLLFFVIFNHVGVFPFKYPMWRDFAYQLPSSMFFVLLTWTSLEGLRLTSVSLFTIIRNLVPMITAILDMTVFGYSIDFQVVSSLISIFLGGVFYSIYDFSLDWQGFHWIILNTCCSVAIPMIEKRLLYNYLQGQTPAGMNFTRNLLSIPLLMIILMVKDDMLSITNSFQLLNSPFIWFSLLMTSAFGFFIGLSYFFLLRLTSNTSISIANTTYKLLTLLISFAFFGVSFSLFGWIGIILSFQGVFFFSIHSRKSPPKNKSK</sequence>
<dbReference type="AlphaFoldDB" id="D2VFJ5"/>
<dbReference type="RefSeq" id="XP_002677222.1">
    <property type="nucleotide sequence ID" value="XM_002677176.1"/>
</dbReference>
<comment type="subcellular location">
    <subcellularLocation>
        <location evidence="1">Membrane</location>
        <topology evidence="1">Multi-pass membrane protein</topology>
    </subcellularLocation>
</comment>
<keyword evidence="2 5" id="KW-0812">Transmembrane</keyword>
<dbReference type="InParanoid" id="D2VFJ5"/>
<dbReference type="InterPro" id="IPR050186">
    <property type="entry name" value="TPT_transporter"/>
</dbReference>
<evidence type="ECO:0000259" key="6">
    <source>
        <dbReference type="Pfam" id="PF03151"/>
    </source>
</evidence>
<keyword evidence="4 5" id="KW-0472">Membrane</keyword>
<dbReference type="GO" id="GO:0016020">
    <property type="term" value="C:membrane"/>
    <property type="evidence" value="ECO:0007669"/>
    <property type="project" value="UniProtKB-SubCell"/>
</dbReference>
<proteinExistence type="predicted"/>
<organism evidence="8">
    <name type="scientific">Naegleria gruberi</name>
    <name type="common">Amoeba</name>
    <dbReference type="NCBI Taxonomy" id="5762"/>
    <lineage>
        <taxon>Eukaryota</taxon>
        <taxon>Discoba</taxon>
        <taxon>Heterolobosea</taxon>
        <taxon>Tetramitia</taxon>
        <taxon>Eutetramitia</taxon>
        <taxon>Vahlkampfiidae</taxon>
        <taxon>Naegleria</taxon>
    </lineage>
</organism>
<dbReference type="Pfam" id="PF03151">
    <property type="entry name" value="TPT"/>
    <property type="match status" value="1"/>
</dbReference>
<dbReference type="PANTHER" id="PTHR11132">
    <property type="entry name" value="SOLUTE CARRIER FAMILY 35"/>
    <property type="match status" value="1"/>
</dbReference>
<protein>
    <submittedName>
        <fullName evidence="7">Predicted protein</fullName>
    </submittedName>
</protein>
<evidence type="ECO:0000256" key="4">
    <source>
        <dbReference type="ARBA" id="ARBA00023136"/>
    </source>
</evidence>
<dbReference type="eggNOG" id="KOG1444">
    <property type="taxonomic scope" value="Eukaryota"/>
</dbReference>
<evidence type="ECO:0000256" key="3">
    <source>
        <dbReference type="ARBA" id="ARBA00022989"/>
    </source>
</evidence>
<keyword evidence="8" id="KW-1185">Reference proteome</keyword>
<dbReference type="EMBL" id="GG738868">
    <property type="protein sequence ID" value="EFC44478.1"/>
    <property type="molecule type" value="Genomic_DNA"/>
</dbReference>
<feature type="domain" description="Sugar phosphate transporter" evidence="6">
    <location>
        <begin position="71"/>
        <end position="348"/>
    </location>
</feature>
<gene>
    <name evidence="7" type="ORF">NAEGRDRAFT_67648</name>
</gene>
<feature type="transmembrane region" description="Helical" evidence="5">
    <location>
        <begin position="176"/>
        <end position="197"/>
    </location>
</feature>
<evidence type="ECO:0000256" key="1">
    <source>
        <dbReference type="ARBA" id="ARBA00004141"/>
    </source>
</evidence>
<dbReference type="FunCoup" id="D2VFJ5">
    <property type="interactions" value="156"/>
</dbReference>
<evidence type="ECO:0000313" key="7">
    <source>
        <dbReference type="EMBL" id="EFC44478.1"/>
    </source>
</evidence>
<feature type="transmembrane region" description="Helical" evidence="5">
    <location>
        <begin position="132"/>
        <end position="156"/>
    </location>
</feature>
<evidence type="ECO:0000256" key="5">
    <source>
        <dbReference type="SAM" id="Phobius"/>
    </source>
</evidence>
<feature type="transmembrane region" description="Helical" evidence="5">
    <location>
        <begin position="277"/>
        <end position="298"/>
    </location>
</feature>
<dbReference type="VEuPathDB" id="AmoebaDB:NAEGRDRAFT_67648"/>
<dbReference type="SUPFAM" id="SSF103481">
    <property type="entry name" value="Multidrug resistance efflux transporter EmrE"/>
    <property type="match status" value="2"/>
</dbReference>
<reference evidence="7 8" key="1">
    <citation type="journal article" date="2010" name="Cell">
        <title>The genome of Naegleria gruberi illuminates early eukaryotic versatility.</title>
        <authorList>
            <person name="Fritz-Laylin L.K."/>
            <person name="Prochnik S.E."/>
            <person name="Ginger M.L."/>
            <person name="Dacks J.B."/>
            <person name="Carpenter M.L."/>
            <person name="Field M.C."/>
            <person name="Kuo A."/>
            <person name="Paredez A."/>
            <person name="Chapman J."/>
            <person name="Pham J."/>
            <person name="Shu S."/>
            <person name="Neupane R."/>
            <person name="Cipriano M."/>
            <person name="Mancuso J."/>
            <person name="Tu H."/>
            <person name="Salamov A."/>
            <person name="Lindquist E."/>
            <person name="Shapiro H."/>
            <person name="Lucas S."/>
            <person name="Grigoriev I.V."/>
            <person name="Cande W.Z."/>
            <person name="Fulton C."/>
            <person name="Rokhsar D.S."/>
            <person name="Dawson S.C."/>
        </authorList>
    </citation>
    <scope>NUCLEOTIDE SEQUENCE [LARGE SCALE GENOMIC DNA]</scope>
    <source>
        <strain evidence="7 8">NEG-M</strain>
    </source>
</reference>
<feature type="transmembrane region" description="Helical" evidence="5">
    <location>
        <begin position="91"/>
        <end position="112"/>
    </location>
</feature>
<dbReference type="KEGG" id="ngr:NAEGRDRAFT_67648"/>
<dbReference type="OrthoDB" id="417037at2759"/>
<dbReference type="STRING" id="5762.D2VFJ5"/>
<feature type="transmembrane region" description="Helical" evidence="5">
    <location>
        <begin position="241"/>
        <end position="257"/>
    </location>
</feature>
<dbReference type="InterPro" id="IPR037185">
    <property type="entry name" value="EmrE-like"/>
</dbReference>
<dbReference type="InterPro" id="IPR004853">
    <property type="entry name" value="Sugar_P_trans_dom"/>
</dbReference>
<dbReference type="Proteomes" id="UP000006671">
    <property type="component" value="Unassembled WGS sequence"/>
</dbReference>
<accession>D2VFJ5</accession>
<feature type="transmembrane region" description="Helical" evidence="5">
    <location>
        <begin position="62"/>
        <end position="79"/>
    </location>
</feature>
<evidence type="ECO:0000313" key="8">
    <source>
        <dbReference type="Proteomes" id="UP000006671"/>
    </source>
</evidence>
<evidence type="ECO:0000256" key="2">
    <source>
        <dbReference type="ARBA" id="ARBA00022692"/>
    </source>
</evidence>
<keyword evidence="3 5" id="KW-1133">Transmembrane helix</keyword>